<accession>A0A7V8MZI7</accession>
<gene>
    <name evidence="1" type="ORF">HZR21_01740</name>
</gene>
<organism evidence="1 2">
    <name type="scientific">Pseudolactococcus laudensis</name>
    <dbReference type="NCBI Taxonomy" id="1494461"/>
    <lineage>
        <taxon>Bacteria</taxon>
        <taxon>Bacillati</taxon>
        <taxon>Bacillota</taxon>
        <taxon>Bacilli</taxon>
        <taxon>Lactobacillales</taxon>
        <taxon>Streptococcaceae</taxon>
        <taxon>Pseudolactococcus</taxon>
    </lineage>
</organism>
<reference evidence="1 2" key="1">
    <citation type="submission" date="2020-07" db="EMBL/GenBank/DDBJ databases">
        <authorList>
            <person name="Hilgarth M."/>
            <person name="Werum V."/>
            <person name="Vogel R.F."/>
        </authorList>
    </citation>
    <scope>NUCLEOTIDE SEQUENCE [LARGE SCALE GENOMIC DNA]</scope>
    <source>
        <strain evidence="1 2">DSM 28961</strain>
    </source>
</reference>
<name>A0A7V8MZI7_9LACT</name>
<evidence type="ECO:0000313" key="2">
    <source>
        <dbReference type="Proteomes" id="UP000530186"/>
    </source>
</evidence>
<dbReference type="AlphaFoldDB" id="A0A7V8MZI7"/>
<sequence>MKKMKKNGLLLAIVITLFGLGAKSVVSAYQIATVANTRHEVWYVYGGSKTTYTYRQLTFRSNFSFYVSAPVRRDEGINPGYLYTYRYTVN</sequence>
<dbReference type="Proteomes" id="UP000530186">
    <property type="component" value="Unassembled WGS sequence"/>
</dbReference>
<protein>
    <submittedName>
        <fullName evidence="1">Uncharacterized protein</fullName>
    </submittedName>
</protein>
<keyword evidence="2" id="KW-1185">Reference proteome</keyword>
<dbReference type="EMBL" id="JACBNY010000002">
    <property type="protein sequence ID" value="MBA0015875.1"/>
    <property type="molecule type" value="Genomic_DNA"/>
</dbReference>
<evidence type="ECO:0000313" key="1">
    <source>
        <dbReference type="EMBL" id="MBA0015875.1"/>
    </source>
</evidence>
<comment type="caution">
    <text evidence="1">The sequence shown here is derived from an EMBL/GenBank/DDBJ whole genome shotgun (WGS) entry which is preliminary data.</text>
</comment>
<proteinExistence type="predicted"/>